<dbReference type="Gene3D" id="1.20.1070.10">
    <property type="entry name" value="Rhodopsin 7-helix transmembrane proteins"/>
    <property type="match status" value="1"/>
</dbReference>
<dbReference type="Proteomes" id="UP001497382">
    <property type="component" value="Unassembled WGS sequence"/>
</dbReference>
<reference evidence="2 3" key="1">
    <citation type="submission" date="2024-04" db="EMBL/GenBank/DDBJ databases">
        <authorList>
            <person name="Rising A."/>
            <person name="Reimegard J."/>
            <person name="Sonavane S."/>
            <person name="Akerstrom W."/>
            <person name="Nylinder S."/>
            <person name="Hedman E."/>
            <person name="Kallberg Y."/>
        </authorList>
    </citation>
    <scope>NUCLEOTIDE SEQUENCE [LARGE SCALE GENOMIC DNA]</scope>
</reference>
<organism evidence="2 3">
    <name type="scientific">Larinioides sclopetarius</name>
    <dbReference type="NCBI Taxonomy" id="280406"/>
    <lineage>
        <taxon>Eukaryota</taxon>
        <taxon>Metazoa</taxon>
        <taxon>Ecdysozoa</taxon>
        <taxon>Arthropoda</taxon>
        <taxon>Chelicerata</taxon>
        <taxon>Arachnida</taxon>
        <taxon>Araneae</taxon>
        <taxon>Araneomorphae</taxon>
        <taxon>Entelegynae</taxon>
        <taxon>Araneoidea</taxon>
        <taxon>Araneidae</taxon>
        <taxon>Larinioides</taxon>
    </lineage>
</organism>
<proteinExistence type="predicted"/>
<keyword evidence="1" id="KW-0472">Membrane</keyword>
<keyword evidence="1" id="KW-0812">Transmembrane</keyword>
<protein>
    <recommendedName>
        <fullName evidence="4">G-protein coupled receptors family 1 profile domain-containing protein</fullName>
    </recommendedName>
</protein>
<sequence>MAGVQARAVSGVDQTIRKGRVDGGRGMILLWSNCAGRQAEEDGLLVVLSVATATLAFFLNLLQLVVIVHQRLLHHHKNLVVLHLCLCGQLSCAPVLCGLILAPPLSPPALAPALHLLSLFTFAPLITLLVLQQHPLGRPFRALTLLLLLAWCQAILISLVPLTGWYVTRPASFAALLCALYFLHYPLVLILLVDLCLRRRSNRVGVMQDVESRGHSGQSSLHKQNCYVSSGDQWPIYVHTVPHAENFGDGTIPTLKFPNSVCLPERLGCSAAQAQPFRARNDVLLVCLWSACTLPFFCHTALMAGHSQPDFCDALYSNERTALWTSWLTMLFAAVRPVFHAQLEDDLGEGTVTFINVLCRVNDSSHGGNPSESSTR</sequence>
<dbReference type="EMBL" id="CAXIEN010000203">
    <property type="protein sequence ID" value="CAL1286424.1"/>
    <property type="molecule type" value="Genomic_DNA"/>
</dbReference>
<dbReference type="AlphaFoldDB" id="A0AAV2ASZ1"/>
<name>A0AAV2ASZ1_9ARAC</name>
<keyword evidence="1" id="KW-1133">Transmembrane helix</keyword>
<accession>A0AAV2ASZ1</accession>
<evidence type="ECO:0000313" key="2">
    <source>
        <dbReference type="EMBL" id="CAL1286424.1"/>
    </source>
</evidence>
<feature type="transmembrane region" description="Helical" evidence="1">
    <location>
        <begin position="143"/>
        <end position="167"/>
    </location>
</feature>
<evidence type="ECO:0000256" key="1">
    <source>
        <dbReference type="SAM" id="Phobius"/>
    </source>
</evidence>
<feature type="transmembrane region" description="Helical" evidence="1">
    <location>
        <begin position="173"/>
        <end position="197"/>
    </location>
</feature>
<evidence type="ECO:0008006" key="4">
    <source>
        <dbReference type="Google" id="ProtNLM"/>
    </source>
</evidence>
<gene>
    <name evidence="2" type="ORF">LARSCL_LOCUS14238</name>
</gene>
<evidence type="ECO:0000313" key="3">
    <source>
        <dbReference type="Proteomes" id="UP001497382"/>
    </source>
</evidence>
<keyword evidence="3" id="KW-1185">Reference proteome</keyword>
<feature type="transmembrane region" description="Helical" evidence="1">
    <location>
        <begin position="45"/>
        <end position="68"/>
    </location>
</feature>
<feature type="transmembrane region" description="Helical" evidence="1">
    <location>
        <begin position="283"/>
        <end position="302"/>
    </location>
</feature>
<feature type="transmembrane region" description="Helical" evidence="1">
    <location>
        <begin position="113"/>
        <end position="131"/>
    </location>
</feature>
<comment type="caution">
    <text evidence="2">The sequence shown here is derived from an EMBL/GenBank/DDBJ whole genome shotgun (WGS) entry which is preliminary data.</text>
</comment>
<feature type="transmembrane region" description="Helical" evidence="1">
    <location>
        <begin position="80"/>
        <end position="101"/>
    </location>
</feature>